<comment type="similarity">
    <text evidence="1">Belongs to the peptidase C1 family.</text>
</comment>
<dbReference type="GO" id="GO:0008234">
    <property type="term" value="F:cysteine-type peptidase activity"/>
    <property type="evidence" value="ECO:0007669"/>
    <property type="project" value="InterPro"/>
</dbReference>
<dbReference type="InterPro" id="IPR013128">
    <property type="entry name" value="Peptidase_C1A"/>
</dbReference>
<evidence type="ECO:0000313" key="4">
    <source>
        <dbReference type="Proteomes" id="UP000646548"/>
    </source>
</evidence>
<evidence type="ECO:0000259" key="2">
    <source>
        <dbReference type="SMART" id="SM00645"/>
    </source>
</evidence>
<dbReference type="AlphaFoldDB" id="A0A834BNQ3"/>
<comment type="caution">
    <text evidence="3">The sequence shown here is derived from an EMBL/GenBank/DDBJ whole genome shotgun (WGS) entry which is preliminary data.</text>
</comment>
<accession>A0A834BNQ3</accession>
<dbReference type="GO" id="GO:0006508">
    <property type="term" value="P:proteolysis"/>
    <property type="evidence" value="ECO:0007669"/>
    <property type="project" value="InterPro"/>
</dbReference>
<organism evidence="3 4">
    <name type="scientific">Oryzias melastigma</name>
    <name type="common">Marine medaka</name>
    <dbReference type="NCBI Taxonomy" id="30732"/>
    <lineage>
        <taxon>Eukaryota</taxon>
        <taxon>Metazoa</taxon>
        <taxon>Chordata</taxon>
        <taxon>Craniata</taxon>
        <taxon>Vertebrata</taxon>
        <taxon>Euteleostomi</taxon>
        <taxon>Actinopterygii</taxon>
        <taxon>Neopterygii</taxon>
        <taxon>Teleostei</taxon>
        <taxon>Neoteleostei</taxon>
        <taxon>Acanthomorphata</taxon>
        <taxon>Ovalentaria</taxon>
        <taxon>Atherinomorphae</taxon>
        <taxon>Beloniformes</taxon>
        <taxon>Adrianichthyidae</taxon>
        <taxon>Oryziinae</taxon>
        <taxon>Oryzias</taxon>
    </lineage>
</organism>
<dbReference type="EMBL" id="WKFB01001214">
    <property type="protein sequence ID" value="KAF6714640.1"/>
    <property type="molecule type" value="Genomic_DNA"/>
</dbReference>
<protein>
    <submittedName>
        <fullName evidence="3">Cathepsin Z</fullName>
    </submittedName>
</protein>
<dbReference type="SMART" id="SM00645">
    <property type="entry name" value="Pept_C1"/>
    <property type="match status" value="1"/>
</dbReference>
<gene>
    <name evidence="3" type="ORF">FQA47_024449</name>
</gene>
<sequence>MGATSALADRINVKRGGAWPSAYLSVQNVIDCGRAGSCYGGDHLRVYAYAHQKGIPDETCNNYQAVNQKCEQFNQCGTCSFFESCAVCRNSCFVSCALMVTDALEEYSGGIFSEFHPLSLPNHIVSVAGWGLDPEGMEYWIVRNSWGEFWGEHGWARIVTSAFKGGKGNWFNLGIEKNCAYGDPIVT</sequence>
<dbReference type="Pfam" id="PF00112">
    <property type="entry name" value="Peptidase_C1"/>
    <property type="match status" value="1"/>
</dbReference>
<reference evidence="3" key="1">
    <citation type="journal article" name="BMC Genomics">
        <title>Long-read sequencing and de novo genome assembly of marine medaka (Oryzias melastigma).</title>
        <authorList>
            <person name="Liang P."/>
            <person name="Saqib H.S.A."/>
            <person name="Ni X."/>
            <person name="Shen Y."/>
        </authorList>
    </citation>
    <scope>NUCLEOTIDE SEQUENCE</scope>
    <source>
        <strain evidence="3">Bigg-433</strain>
    </source>
</reference>
<dbReference type="InterPro" id="IPR000668">
    <property type="entry name" value="Peptidase_C1A_C"/>
</dbReference>
<proteinExistence type="inferred from homology"/>
<evidence type="ECO:0000313" key="3">
    <source>
        <dbReference type="EMBL" id="KAF6714640.1"/>
    </source>
</evidence>
<dbReference type="SUPFAM" id="SSF54001">
    <property type="entry name" value="Cysteine proteinases"/>
    <property type="match status" value="1"/>
</dbReference>
<dbReference type="Gene3D" id="3.90.70.10">
    <property type="entry name" value="Cysteine proteinases"/>
    <property type="match status" value="2"/>
</dbReference>
<dbReference type="PANTHER" id="PTHR12411">
    <property type="entry name" value="CYSTEINE PROTEASE FAMILY C1-RELATED"/>
    <property type="match status" value="1"/>
</dbReference>
<dbReference type="Proteomes" id="UP000646548">
    <property type="component" value="Unassembled WGS sequence"/>
</dbReference>
<dbReference type="InterPro" id="IPR038765">
    <property type="entry name" value="Papain-like_cys_pep_sf"/>
</dbReference>
<feature type="domain" description="Peptidase C1A papain C-terminal" evidence="2">
    <location>
        <begin position="1"/>
        <end position="183"/>
    </location>
</feature>
<dbReference type="FunFam" id="3.90.70.10:FF:000413">
    <property type="entry name" value="Cathepsin Z"/>
    <property type="match status" value="1"/>
</dbReference>
<evidence type="ECO:0000256" key="1">
    <source>
        <dbReference type="ARBA" id="ARBA00008455"/>
    </source>
</evidence>
<name>A0A834BNQ3_ORYME</name>